<accession>A0ABN6NW26</accession>
<sequence>MELRVIEDEVTGAGLRVAGGRSRVRRANEILRCERHRRGSTVSQRDLKVVDKDPTTTMIGAGSSAFALTCVKNARVPPGILPLSCIEFAASLAQGGETAFFRGGTPCSAGRRSGWATVATSNHARRAD</sequence>
<protein>
    <submittedName>
        <fullName evidence="1">Uncharacterized protein</fullName>
    </submittedName>
</protein>
<dbReference type="Proteomes" id="UP000831327">
    <property type="component" value="Chromosome"/>
</dbReference>
<reference evidence="1 2" key="1">
    <citation type="journal article" date="2016" name="Microbes Environ.">
        <title>Phylogenetically diverse aerobic anoxygenic phototrophic bacteria isolated from epilithic biofilms in Tama river, Japan.</title>
        <authorList>
            <person name="Hirose S."/>
            <person name="Matsuura K."/>
            <person name="Haruta S."/>
        </authorList>
    </citation>
    <scope>NUCLEOTIDE SEQUENCE [LARGE SCALE GENOMIC DNA]</scope>
    <source>
        <strain evidence="1 2">S08</strain>
    </source>
</reference>
<gene>
    <name evidence="1" type="ORF">Rmf_03800</name>
</gene>
<dbReference type="EMBL" id="AP025637">
    <property type="protein sequence ID" value="BDG70451.1"/>
    <property type="molecule type" value="Genomic_DNA"/>
</dbReference>
<proteinExistence type="predicted"/>
<keyword evidence="2" id="KW-1185">Reference proteome</keyword>
<name>A0ABN6NW26_9PROT</name>
<evidence type="ECO:0000313" key="1">
    <source>
        <dbReference type="EMBL" id="BDG70451.1"/>
    </source>
</evidence>
<evidence type="ECO:0000313" key="2">
    <source>
        <dbReference type="Proteomes" id="UP000831327"/>
    </source>
</evidence>
<organism evidence="1 2">
    <name type="scientific">Roseomonas fluvialis</name>
    <dbReference type="NCBI Taxonomy" id="1750527"/>
    <lineage>
        <taxon>Bacteria</taxon>
        <taxon>Pseudomonadati</taxon>
        <taxon>Pseudomonadota</taxon>
        <taxon>Alphaproteobacteria</taxon>
        <taxon>Acetobacterales</taxon>
        <taxon>Roseomonadaceae</taxon>
        <taxon>Roseomonas</taxon>
    </lineage>
</organism>